<sequence length="200" mass="22272">MLAAGKEAMPWTERPGWIALHFREPGLRLFGDLRTAVANGAMAVGCYCLLLGCVYLSQTLGRERYGGEYIVDVTSLMACFIALMNAFLYYACIKQKNDTHLEHLLCATMTLYKIDVPFSVIAHFVSAVISIDLLPFWMIIRIALCILHMCLVYCLLVEVRENNDPSASPELQSNADLRGVKSSEKFPKEEDAESGVLTTP</sequence>
<evidence type="ECO:0000313" key="4">
    <source>
        <dbReference type="Proteomes" id="UP001378592"/>
    </source>
</evidence>
<name>A0AAN9ZAM8_9ORTH</name>
<feature type="compositionally biased region" description="Polar residues" evidence="1">
    <location>
        <begin position="164"/>
        <end position="175"/>
    </location>
</feature>
<keyword evidence="2" id="KW-0472">Membrane</keyword>
<comment type="caution">
    <text evidence="3">The sequence shown here is derived from an EMBL/GenBank/DDBJ whole genome shotgun (WGS) entry which is preliminary data.</text>
</comment>
<keyword evidence="4" id="KW-1185">Reference proteome</keyword>
<evidence type="ECO:0000313" key="3">
    <source>
        <dbReference type="EMBL" id="KAK7868125.1"/>
    </source>
</evidence>
<dbReference type="EMBL" id="JAZDUA010000100">
    <property type="protein sequence ID" value="KAK7868125.1"/>
    <property type="molecule type" value="Genomic_DNA"/>
</dbReference>
<evidence type="ECO:0008006" key="5">
    <source>
        <dbReference type="Google" id="ProtNLM"/>
    </source>
</evidence>
<feature type="region of interest" description="Disordered" evidence="1">
    <location>
        <begin position="164"/>
        <end position="200"/>
    </location>
</feature>
<protein>
    <recommendedName>
        <fullName evidence="5">Transmembrane protein</fullName>
    </recommendedName>
</protein>
<proteinExistence type="predicted"/>
<feature type="transmembrane region" description="Helical" evidence="2">
    <location>
        <begin position="36"/>
        <end position="57"/>
    </location>
</feature>
<gene>
    <name evidence="3" type="ORF">R5R35_005565</name>
</gene>
<keyword evidence="2" id="KW-0812">Transmembrane</keyword>
<accession>A0AAN9ZAM8</accession>
<feature type="transmembrane region" description="Helical" evidence="2">
    <location>
        <begin position="104"/>
        <end position="129"/>
    </location>
</feature>
<feature type="transmembrane region" description="Helical" evidence="2">
    <location>
        <begin position="69"/>
        <end position="92"/>
    </location>
</feature>
<evidence type="ECO:0000256" key="2">
    <source>
        <dbReference type="SAM" id="Phobius"/>
    </source>
</evidence>
<dbReference type="AlphaFoldDB" id="A0AAN9ZAM8"/>
<feature type="transmembrane region" description="Helical" evidence="2">
    <location>
        <begin position="135"/>
        <end position="156"/>
    </location>
</feature>
<feature type="compositionally biased region" description="Basic and acidic residues" evidence="1">
    <location>
        <begin position="178"/>
        <end position="189"/>
    </location>
</feature>
<organism evidence="3 4">
    <name type="scientific">Gryllus longicercus</name>
    <dbReference type="NCBI Taxonomy" id="2509291"/>
    <lineage>
        <taxon>Eukaryota</taxon>
        <taxon>Metazoa</taxon>
        <taxon>Ecdysozoa</taxon>
        <taxon>Arthropoda</taxon>
        <taxon>Hexapoda</taxon>
        <taxon>Insecta</taxon>
        <taxon>Pterygota</taxon>
        <taxon>Neoptera</taxon>
        <taxon>Polyneoptera</taxon>
        <taxon>Orthoptera</taxon>
        <taxon>Ensifera</taxon>
        <taxon>Gryllidea</taxon>
        <taxon>Grylloidea</taxon>
        <taxon>Gryllidae</taxon>
        <taxon>Gryllinae</taxon>
        <taxon>Gryllus</taxon>
    </lineage>
</organism>
<evidence type="ECO:0000256" key="1">
    <source>
        <dbReference type="SAM" id="MobiDB-lite"/>
    </source>
</evidence>
<reference evidence="3 4" key="1">
    <citation type="submission" date="2024-03" db="EMBL/GenBank/DDBJ databases">
        <title>The genome assembly and annotation of the cricket Gryllus longicercus Weissman &amp; Gray.</title>
        <authorList>
            <person name="Szrajer S."/>
            <person name="Gray D."/>
            <person name="Ylla G."/>
        </authorList>
    </citation>
    <scope>NUCLEOTIDE SEQUENCE [LARGE SCALE GENOMIC DNA]</scope>
    <source>
        <strain evidence="3">DAG 2021-001</strain>
        <tissue evidence="3">Whole body minus gut</tissue>
    </source>
</reference>
<keyword evidence="2" id="KW-1133">Transmembrane helix</keyword>
<dbReference type="Proteomes" id="UP001378592">
    <property type="component" value="Unassembled WGS sequence"/>
</dbReference>